<evidence type="ECO:0000259" key="7">
    <source>
        <dbReference type="Pfam" id="PF01343"/>
    </source>
</evidence>
<accession>A0ABT7WC56</accession>
<dbReference type="NCBIfam" id="TIGR00706">
    <property type="entry name" value="SppA_dom"/>
    <property type="match status" value="1"/>
</dbReference>
<comment type="subcellular location">
    <subcellularLocation>
        <location evidence="1">Membrane</location>
    </subcellularLocation>
</comment>
<dbReference type="CDD" id="cd07018">
    <property type="entry name" value="S49_SppA_67K_type"/>
    <property type="match status" value="1"/>
</dbReference>
<dbReference type="NCBIfam" id="TIGR00705">
    <property type="entry name" value="SppA_67K"/>
    <property type="match status" value="1"/>
</dbReference>
<protein>
    <submittedName>
        <fullName evidence="8">Signal peptide peptidase SppA</fullName>
    </submittedName>
</protein>
<dbReference type="PANTHER" id="PTHR33209:SF1">
    <property type="entry name" value="PEPTIDASE S49 DOMAIN-CONTAINING PROTEIN"/>
    <property type="match status" value="1"/>
</dbReference>
<evidence type="ECO:0000256" key="5">
    <source>
        <dbReference type="ARBA" id="ARBA00022825"/>
    </source>
</evidence>
<sequence>MAFLRNLLASILGTLFALGILFFMFLIFASLASVGDEVRVKPNSVLKLEFPLPVSEHSTTDPDDPFTIFFEPKMGLDQIVQAIGVAGKDDRIKGISISSPYLMSGMAQAKAIRDALEDFKAKGKFVYAYGDFYTQKDYYLSSVADSLFINPAGNLDFKGLAAEVLFFKDFQEKSGVKMEVVRHGKYKSAVEPFLSDKMSPENREQLSSLIQSLWESMRDGIGESRNIPAATLDQLADSLGGRNPEMALNARLVDALVYADTYEDKLLRESGGKGKHPEFITLQRYMRYSRKRPIYKGSDEIAVIYAQGEILYGEGSPEFIGQGKMTKALRKAREDKDVKAVVVRINSPGGSALSSELIWRELQLTRKAKPVVVSLSDIAASGGYYMAVGGDIILAEPNTITGSIGVFTTVPNLSGISEKVGINAEQVGTHHYSMDYSLFEPMREDFREVLRDGIEDTYQMFLERVSEGRKISLAKADSLAQGRVWSGKQALENGMVDDLGGMPEALELAAEMAGITDFKLQILPRYKTGLERLMEDLGGGQVSADQVITSELGPEWGETIMALKQLLKQEGIQARMPFILKIN</sequence>
<keyword evidence="4" id="KW-0378">Hydrolase</keyword>
<gene>
    <name evidence="8" type="primary">sppA</name>
    <name evidence="8" type="ORF">QU605_03395</name>
</gene>
<evidence type="ECO:0000313" key="9">
    <source>
        <dbReference type="Proteomes" id="UP001174839"/>
    </source>
</evidence>
<evidence type="ECO:0000256" key="4">
    <source>
        <dbReference type="ARBA" id="ARBA00022801"/>
    </source>
</evidence>
<dbReference type="InterPro" id="IPR047272">
    <property type="entry name" value="S49_SppA_C"/>
</dbReference>
<dbReference type="InterPro" id="IPR004635">
    <property type="entry name" value="Pept_S49_SppA"/>
</dbReference>
<dbReference type="InterPro" id="IPR004634">
    <property type="entry name" value="Pept_S49_pIV"/>
</dbReference>
<keyword evidence="3" id="KW-0645">Protease</keyword>
<comment type="caution">
    <text evidence="8">The sequence shown here is derived from an EMBL/GenBank/DDBJ whole genome shotgun (WGS) entry which is preliminary data.</text>
</comment>
<evidence type="ECO:0000256" key="3">
    <source>
        <dbReference type="ARBA" id="ARBA00022670"/>
    </source>
</evidence>
<dbReference type="Proteomes" id="UP001174839">
    <property type="component" value="Unassembled WGS sequence"/>
</dbReference>
<dbReference type="Gene3D" id="6.20.330.10">
    <property type="match status" value="1"/>
</dbReference>
<dbReference type="EMBL" id="JAUDUY010000001">
    <property type="protein sequence ID" value="MDM9630496.1"/>
    <property type="molecule type" value="Genomic_DNA"/>
</dbReference>
<dbReference type="SUPFAM" id="SSF52096">
    <property type="entry name" value="ClpP/crotonase"/>
    <property type="match status" value="2"/>
</dbReference>
<dbReference type="PIRSF" id="PIRSF001217">
    <property type="entry name" value="Protease_4_SppA"/>
    <property type="match status" value="1"/>
</dbReference>
<dbReference type="RefSeq" id="WP_289723850.1">
    <property type="nucleotide sequence ID" value="NZ_JAUDUY010000001.1"/>
</dbReference>
<feature type="domain" description="Peptidase S49" evidence="7">
    <location>
        <begin position="365"/>
        <end position="515"/>
    </location>
</feature>
<evidence type="ECO:0000256" key="1">
    <source>
        <dbReference type="ARBA" id="ARBA00004370"/>
    </source>
</evidence>
<dbReference type="CDD" id="cd07023">
    <property type="entry name" value="S49_Sppa_N_C"/>
    <property type="match status" value="1"/>
</dbReference>
<organism evidence="8 9">
    <name type="scientific">Robiginitalea aurantiaca</name>
    <dbReference type="NCBI Taxonomy" id="3056915"/>
    <lineage>
        <taxon>Bacteria</taxon>
        <taxon>Pseudomonadati</taxon>
        <taxon>Bacteroidota</taxon>
        <taxon>Flavobacteriia</taxon>
        <taxon>Flavobacteriales</taxon>
        <taxon>Flavobacteriaceae</taxon>
        <taxon>Robiginitalea</taxon>
    </lineage>
</organism>
<dbReference type="Gene3D" id="3.90.226.10">
    <property type="entry name" value="2-enoyl-CoA Hydratase, Chain A, domain 1"/>
    <property type="match status" value="2"/>
</dbReference>
<keyword evidence="5" id="KW-0720">Serine protease</keyword>
<keyword evidence="9" id="KW-1185">Reference proteome</keyword>
<reference evidence="8" key="1">
    <citation type="submission" date="2023-06" db="EMBL/GenBank/DDBJ databases">
        <title>Robiginitalea aurantiacus sp. nov. and Algoriphagus sediminis sp. nov., isolated from coastal sediment.</title>
        <authorList>
            <person name="Zhou Z.Y."/>
            <person name="An J."/>
            <person name="Jia Y.W."/>
            <person name="Du Z.J."/>
        </authorList>
    </citation>
    <scope>NUCLEOTIDE SEQUENCE</scope>
    <source>
        <strain evidence="8">M39</strain>
    </source>
</reference>
<dbReference type="InterPro" id="IPR047217">
    <property type="entry name" value="S49_SppA_67K_type_N"/>
</dbReference>
<evidence type="ECO:0000313" key="8">
    <source>
        <dbReference type="EMBL" id="MDM9630496.1"/>
    </source>
</evidence>
<feature type="domain" description="Peptidase S49" evidence="7">
    <location>
        <begin position="119"/>
        <end position="263"/>
    </location>
</feature>
<proteinExistence type="inferred from homology"/>
<comment type="similarity">
    <text evidence="2">Belongs to the peptidase S49 family.</text>
</comment>
<keyword evidence="6" id="KW-0472">Membrane</keyword>
<dbReference type="InterPro" id="IPR029045">
    <property type="entry name" value="ClpP/crotonase-like_dom_sf"/>
</dbReference>
<dbReference type="PANTHER" id="PTHR33209">
    <property type="entry name" value="PROTEASE 4"/>
    <property type="match status" value="1"/>
</dbReference>
<name>A0ABT7WC56_9FLAO</name>
<dbReference type="Pfam" id="PF01343">
    <property type="entry name" value="Peptidase_S49"/>
    <property type="match status" value="2"/>
</dbReference>
<evidence type="ECO:0000256" key="6">
    <source>
        <dbReference type="ARBA" id="ARBA00023136"/>
    </source>
</evidence>
<evidence type="ECO:0000256" key="2">
    <source>
        <dbReference type="ARBA" id="ARBA00008683"/>
    </source>
</evidence>
<dbReference type="InterPro" id="IPR002142">
    <property type="entry name" value="Peptidase_S49"/>
</dbReference>